<reference evidence="2" key="1">
    <citation type="journal article" date="2020" name="Fungal Divers.">
        <title>Resolving the Mortierellaceae phylogeny through synthesis of multi-gene phylogenetics and phylogenomics.</title>
        <authorList>
            <person name="Vandepol N."/>
            <person name="Liber J."/>
            <person name="Desiro A."/>
            <person name="Na H."/>
            <person name="Kennedy M."/>
            <person name="Barry K."/>
            <person name="Grigoriev I.V."/>
            <person name="Miller A.N."/>
            <person name="O'Donnell K."/>
            <person name="Stajich J.E."/>
            <person name="Bonito G."/>
        </authorList>
    </citation>
    <scope>NUCLEOTIDE SEQUENCE</scope>
    <source>
        <strain evidence="2">NRRL 28262</strain>
    </source>
</reference>
<keyword evidence="1" id="KW-1133">Transmembrane helix</keyword>
<name>A0AAD4H326_9FUNG</name>
<gene>
    <name evidence="2" type="ORF">BGZ95_004493</name>
</gene>
<keyword evidence="3" id="KW-1185">Reference proteome</keyword>
<feature type="transmembrane region" description="Helical" evidence="1">
    <location>
        <begin position="50"/>
        <end position="73"/>
    </location>
</feature>
<feature type="transmembrane region" description="Helical" evidence="1">
    <location>
        <begin position="93"/>
        <end position="118"/>
    </location>
</feature>
<dbReference type="Proteomes" id="UP001194580">
    <property type="component" value="Unassembled WGS sequence"/>
</dbReference>
<comment type="caution">
    <text evidence="2">The sequence shown here is derived from an EMBL/GenBank/DDBJ whole genome shotgun (WGS) entry which is preliminary data.</text>
</comment>
<dbReference type="AlphaFoldDB" id="A0AAD4H326"/>
<protein>
    <submittedName>
        <fullName evidence="2">Uncharacterized protein</fullName>
    </submittedName>
</protein>
<accession>A0AAD4H326</accession>
<organism evidence="2 3">
    <name type="scientific">Linnemannia exigua</name>
    <dbReference type="NCBI Taxonomy" id="604196"/>
    <lineage>
        <taxon>Eukaryota</taxon>
        <taxon>Fungi</taxon>
        <taxon>Fungi incertae sedis</taxon>
        <taxon>Mucoromycota</taxon>
        <taxon>Mortierellomycotina</taxon>
        <taxon>Mortierellomycetes</taxon>
        <taxon>Mortierellales</taxon>
        <taxon>Mortierellaceae</taxon>
        <taxon>Linnemannia</taxon>
    </lineage>
</organism>
<evidence type="ECO:0000313" key="2">
    <source>
        <dbReference type="EMBL" id="KAG0260266.1"/>
    </source>
</evidence>
<proteinExistence type="predicted"/>
<evidence type="ECO:0000313" key="3">
    <source>
        <dbReference type="Proteomes" id="UP001194580"/>
    </source>
</evidence>
<sequence length="191" mass="20486">MQIQSTIVHSPHYNIELSSLLSLIQGLVDQSAHRFQAFAADISLRKISKVIYYACLVVVAATTVATPTSSFVFSMPISQIAAFVARYFGRQALAPLIEQIIVSVSIAGVSGITGDYVWTKKQLNAVTRQKDAVMIENNTLTSRVAALESNMEQVLASINASLASLTNANNPANPFNPAPATTNPGPAYVLF</sequence>
<dbReference type="EMBL" id="JAAAIL010002124">
    <property type="protein sequence ID" value="KAG0260266.1"/>
    <property type="molecule type" value="Genomic_DNA"/>
</dbReference>
<keyword evidence="1" id="KW-0472">Membrane</keyword>
<evidence type="ECO:0000256" key="1">
    <source>
        <dbReference type="SAM" id="Phobius"/>
    </source>
</evidence>
<keyword evidence="1" id="KW-0812">Transmembrane</keyword>